<proteinExistence type="inferred from homology"/>
<dbReference type="EMBL" id="CP013388">
    <property type="protein sequence ID" value="AOJ05921.1"/>
    <property type="molecule type" value="Genomic_DNA"/>
</dbReference>
<dbReference type="PANTHER" id="PTHR33420">
    <property type="entry name" value="FIMBRIAL SUBUNIT ELFA-RELATED"/>
    <property type="match status" value="1"/>
</dbReference>
<evidence type="ECO:0000256" key="4">
    <source>
        <dbReference type="SAM" id="SignalP"/>
    </source>
</evidence>
<accession>A0A1B4FQH0</accession>
<comment type="similarity">
    <text evidence="2">Belongs to the fimbrial protein family.</text>
</comment>
<feature type="signal peptide" evidence="4">
    <location>
        <begin position="1"/>
        <end position="37"/>
    </location>
</feature>
<name>A0A1B4FQH0_9BURK</name>
<dbReference type="Proteomes" id="UP000067711">
    <property type="component" value="Chromosome 2"/>
</dbReference>
<dbReference type="GO" id="GO:0009289">
    <property type="term" value="C:pilus"/>
    <property type="evidence" value="ECO:0007669"/>
    <property type="project" value="UniProtKB-SubCell"/>
</dbReference>
<dbReference type="Pfam" id="PF00419">
    <property type="entry name" value="Fimbrial"/>
    <property type="match status" value="1"/>
</dbReference>
<dbReference type="PANTHER" id="PTHR33420:SF14">
    <property type="entry name" value="TYPE 1 FIMBRIN D-MANNOSE SPECIFIC ADHESIN"/>
    <property type="match status" value="1"/>
</dbReference>
<dbReference type="InterPro" id="IPR036937">
    <property type="entry name" value="Adhesion_dom_fimbrial_sf"/>
</dbReference>
<feature type="domain" description="Fimbrial-type adhesion" evidence="5">
    <location>
        <begin position="186"/>
        <end position="326"/>
    </location>
</feature>
<feature type="chain" id="PRO_5015339479" evidence="4">
    <location>
        <begin position="38"/>
        <end position="326"/>
    </location>
</feature>
<dbReference type="SUPFAM" id="SSF49401">
    <property type="entry name" value="Bacterial adhesins"/>
    <property type="match status" value="1"/>
</dbReference>
<reference evidence="6 7" key="1">
    <citation type="submission" date="2015-12" db="EMBL/GenBank/DDBJ databases">
        <title>Diversity of Burkholderia near neighbor genomes.</title>
        <authorList>
            <person name="Sahl J."/>
            <person name="Wagner D."/>
            <person name="Keim P."/>
        </authorList>
    </citation>
    <scope>NUCLEOTIDE SEQUENCE [LARGE SCALE GENOMIC DNA]</scope>
    <source>
        <strain evidence="6 7">BDU8</strain>
    </source>
</reference>
<comment type="subcellular location">
    <subcellularLocation>
        <location evidence="1">Fimbrium</location>
    </subcellularLocation>
</comment>
<dbReference type="InterPro" id="IPR008966">
    <property type="entry name" value="Adhesion_dom_sf"/>
</dbReference>
<gene>
    <name evidence="6" type="ORF">WS71_00210</name>
</gene>
<dbReference type="InterPro" id="IPR050263">
    <property type="entry name" value="Bact_Fimbrial_Adh_Pro"/>
</dbReference>
<dbReference type="Gene3D" id="2.60.40.1090">
    <property type="entry name" value="Fimbrial-type adhesion domain"/>
    <property type="match status" value="1"/>
</dbReference>
<evidence type="ECO:0000256" key="1">
    <source>
        <dbReference type="ARBA" id="ARBA00004561"/>
    </source>
</evidence>
<evidence type="ECO:0000256" key="2">
    <source>
        <dbReference type="ARBA" id="ARBA00006671"/>
    </source>
</evidence>
<evidence type="ECO:0000313" key="7">
    <source>
        <dbReference type="Proteomes" id="UP000067711"/>
    </source>
</evidence>
<organism evidence="6 7">
    <name type="scientific">Burkholderia mayonis</name>
    <dbReference type="NCBI Taxonomy" id="1385591"/>
    <lineage>
        <taxon>Bacteria</taxon>
        <taxon>Pseudomonadati</taxon>
        <taxon>Pseudomonadota</taxon>
        <taxon>Betaproteobacteria</taxon>
        <taxon>Burkholderiales</taxon>
        <taxon>Burkholderiaceae</taxon>
        <taxon>Burkholderia</taxon>
        <taxon>pseudomallei group</taxon>
    </lineage>
</organism>
<evidence type="ECO:0000256" key="3">
    <source>
        <dbReference type="ARBA" id="ARBA00023263"/>
    </source>
</evidence>
<keyword evidence="3" id="KW-0281">Fimbrium</keyword>
<sequence length="326" mass="34173">MQLKRVWRARIRDSRGMRTAARCLWIAVAALPIGAHAATCEGDKTLATLPAIAVASDAPVGSVLWSQKGITFSTYCKLILFDTSNIYLWRADLSSTLQQYGLTFWLTYEGQGGNTAQQITSPMVVDLGGKDGYASGAVDLELRKTGVTPAQGAVSAADIPAFYLDSNTNNRKGSHYIRGLTNISFVSYTCDIDTGSRSMTVPLGDVRVDRFSGIGSTYGDQNFNIGLTCTQPAGTYNVALTFSATADSTGASGVLALTQRSDVASGVGIQLLMGGAPVTFGTALDAGSATAGTTLTIPMTARYYQTGGMVTPGAANGIATFTISYK</sequence>
<dbReference type="AlphaFoldDB" id="A0A1B4FQH0"/>
<evidence type="ECO:0000259" key="5">
    <source>
        <dbReference type="Pfam" id="PF00419"/>
    </source>
</evidence>
<dbReference type="RefSeq" id="WP_066492848.1">
    <property type="nucleotide sequence ID" value="NZ_CP013388.1"/>
</dbReference>
<dbReference type="InterPro" id="IPR000259">
    <property type="entry name" value="Adhesion_dom_fimbrial"/>
</dbReference>
<keyword evidence="4" id="KW-0732">Signal</keyword>
<protein>
    <submittedName>
        <fullName evidence="6">Pilus assembly protein</fullName>
    </submittedName>
</protein>
<dbReference type="GO" id="GO:0043709">
    <property type="term" value="P:cell adhesion involved in single-species biofilm formation"/>
    <property type="evidence" value="ECO:0007669"/>
    <property type="project" value="TreeGrafter"/>
</dbReference>
<evidence type="ECO:0000313" key="6">
    <source>
        <dbReference type="EMBL" id="AOJ05921.1"/>
    </source>
</evidence>